<evidence type="ECO:0000313" key="5">
    <source>
        <dbReference type="EMBL" id="MFC6362217.1"/>
    </source>
</evidence>
<evidence type="ECO:0000259" key="4">
    <source>
        <dbReference type="Pfam" id="PF13622"/>
    </source>
</evidence>
<organism evidence="5 6">
    <name type="scientific">Tatumella punctata</name>
    <dbReference type="NCBI Taxonomy" id="399969"/>
    <lineage>
        <taxon>Bacteria</taxon>
        <taxon>Pseudomonadati</taxon>
        <taxon>Pseudomonadota</taxon>
        <taxon>Gammaproteobacteria</taxon>
        <taxon>Enterobacterales</taxon>
        <taxon>Erwiniaceae</taxon>
        <taxon>Tatumella</taxon>
    </lineage>
</organism>
<dbReference type="Pfam" id="PF13622">
    <property type="entry name" value="4HBT_3"/>
    <property type="match status" value="1"/>
</dbReference>
<dbReference type="Pfam" id="PF02551">
    <property type="entry name" value="Acyl_CoA_thio"/>
    <property type="match status" value="1"/>
</dbReference>
<accession>A0ABW1VR65</accession>
<feature type="domain" description="Acyl-CoA thioesterase 2 C-terminal" evidence="3">
    <location>
        <begin position="153"/>
        <end position="280"/>
    </location>
</feature>
<dbReference type="InterPro" id="IPR029069">
    <property type="entry name" value="HotDog_dom_sf"/>
</dbReference>
<dbReference type="CDD" id="cd03445">
    <property type="entry name" value="Thioesterase_II_repeat2"/>
    <property type="match status" value="1"/>
</dbReference>
<evidence type="ECO:0000256" key="2">
    <source>
        <dbReference type="ARBA" id="ARBA00022801"/>
    </source>
</evidence>
<reference evidence="6" key="1">
    <citation type="journal article" date="2019" name="Int. J. Syst. Evol. Microbiol.">
        <title>The Global Catalogue of Microorganisms (GCM) 10K type strain sequencing project: providing services to taxonomists for standard genome sequencing and annotation.</title>
        <authorList>
            <consortium name="The Broad Institute Genomics Platform"/>
            <consortium name="The Broad Institute Genome Sequencing Center for Infectious Disease"/>
            <person name="Wu L."/>
            <person name="Ma J."/>
        </authorList>
    </citation>
    <scope>NUCLEOTIDE SEQUENCE [LARGE SCALE GENOMIC DNA]</scope>
    <source>
        <strain evidence="6">CGMCC 4.1530</strain>
    </source>
</reference>
<comment type="similarity">
    <text evidence="1">Belongs to the C/M/P thioester hydrolase family.</text>
</comment>
<dbReference type="EMBL" id="JBHSUC010000009">
    <property type="protein sequence ID" value="MFC6362217.1"/>
    <property type="molecule type" value="Genomic_DNA"/>
</dbReference>
<keyword evidence="2" id="KW-0378">Hydrolase</keyword>
<evidence type="ECO:0000313" key="6">
    <source>
        <dbReference type="Proteomes" id="UP001596215"/>
    </source>
</evidence>
<keyword evidence="6" id="KW-1185">Reference proteome</keyword>
<dbReference type="PANTHER" id="PTHR11066:SF34">
    <property type="entry name" value="ACYL-COENZYME A THIOESTERASE 8"/>
    <property type="match status" value="1"/>
</dbReference>
<dbReference type="CDD" id="cd03444">
    <property type="entry name" value="Thioesterase_II_repeat1"/>
    <property type="match status" value="1"/>
</dbReference>
<evidence type="ECO:0000256" key="1">
    <source>
        <dbReference type="ARBA" id="ARBA00006538"/>
    </source>
</evidence>
<proteinExistence type="inferred from homology"/>
<dbReference type="InterPro" id="IPR049449">
    <property type="entry name" value="TesB_ACOT8-like_N"/>
</dbReference>
<dbReference type="InterPro" id="IPR025652">
    <property type="entry name" value="TesB_C"/>
</dbReference>
<protein>
    <submittedName>
        <fullName evidence="5">Acyl-CoA thioesterase domain-containing protein</fullName>
    </submittedName>
</protein>
<dbReference type="PANTHER" id="PTHR11066">
    <property type="entry name" value="ACYL-COA THIOESTERASE"/>
    <property type="match status" value="1"/>
</dbReference>
<sequence length="292" mass="32361">MANPLENLLTLLQPVKQEGLRFCAECEDLGLPQVFGGQLVAQALSAAQQTTDSRRYAHSFHSYFLRPASSELPVIYDVDILRDGQNLSARRITAQQNDVVIFSMTASFQADAEGFEHQSPMPDINGPENLASEQQLARRPGSCVPAALKSLISSDRPLEIRPVQQHTPLQGQISKPVRQVWIRANGRLPDDQPLQQSLLSYASDFNFLPVALQPHGKGFLEPDIQVATIDHSVWFHRPVNLSQWLLYSVISPSASGGRGFVRGEFYSQDGQLVASAVQEGIIRQKKHSKKGR</sequence>
<feature type="domain" description="Acyl-CoA thioesterase-like N-terminal HotDog" evidence="4">
    <location>
        <begin position="34"/>
        <end position="109"/>
    </location>
</feature>
<dbReference type="InterPro" id="IPR042171">
    <property type="entry name" value="Acyl-CoA_hotdog"/>
</dbReference>
<gene>
    <name evidence="5" type="ORF">ACFP73_08930</name>
</gene>
<dbReference type="RefSeq" id="WP_343876983.1">
    <property type="nucleotide sequence ID" value="NZ_BAAAFW010000054.1"/>
</dbReference>
<dbReference type="Proteomes" id="UP001596215">
    <property type="component" value="Unassembled WGS sequence"/>
</dbReference>
<dbReference type="Gene3D" id="2.40.160.210">
    <property type="entry name" value="Acyl-CoA thioesterase, double hotdog domain"/>
    <property type="match status" value="1"/>
</dbReference>
<name>A0ABW1VR65_9GAMM</name>
<evidence type="ECO:0000259" key="3">
    <source>
        <dbReference type="Pfam" id="PF02551"/>
    </source>
</evidence>
<dbReference type="SUPFAM" id="SSF54637">
    <property type="entry name" value="Thioesterase/thiol ester dehydrase-isomerase"/>
    <property type="match status" value="2"/>
</dbReference>
<dbReference type="InterPro" id="IPR003703">
    <property type="entry name" value="Acyl_CoA_thio"/>
</dbReference>
<comment type="caution">
    <text evidence="5">The sequence shown here is derived from an EMBL/GenBank/DDBJ whole genome shotgun (WGS) entry which is preliminary data.</text>
</comment>